<sequence length="364" mass="43111">MVNENIPIYNLFINPKSLIDLKKNVWSNKSITGKINIHGKKHDIDVRFRGYYVREFEKKSYHIHFYKPRTWNGAKELHLNAEYKDHSFIRNKLSFDFFSSIGVMTPSADHVFLVLNGKKEGVYLQLESVDEYFFQKRNIPVHSIFYAVDGDANFSLISEYDNGPKRSLEMGYEIKYGLDDECLILQEFIFKANTLLREEFEQEIGNYIDVEKYLLWLAGAVCTQNYDGFVQNYALCRNGEAGLFEILPWDYDGTWGRDVHGEIMEYDYVRIDGFNTLSARMLDVPSFRNLYYTNILQILNHQFTVDFLEPRIQELHTTLRPFVLKDPYKKDYIDQFDREPEFICKFITDRNNYLKSELKELGFN</sequence>
<name>A0A345PLG1_9BACI</name>
<accession>A0A345PLG1</accession>
<organism evidence="1 2">
    <name type="scientific">Oceanobacillus zhaokaii</name>
    <dbReference type="NCBI Taxonomy" id="2052660"/>
    <lineage>
        <taxon>Bacteria</taxon>
        <taxon>Bacillati</taxon>
        <taxon>Bacillota</taxon>
        <taxon>Bacilli</taxon>
        <taxon>Bacillales</taxon>
        <taxon>Bacillaceae</taxon>
        <taxon>Oceanobacillus</taxon>
    </lineage>
</organism>
<dbReference type="InterPro" id="IPR014867">
    <property type="entry name" value="Spore_coat_CotH_CotH2/3/7"/>
</dbReference>
<gene>
    <name evidence="1" type="ORF">CUC15_18750</name>
</gene>
<dbReference type="PANTHER" id="PTHR40050:SF1">
    <property type="entry name" value="INNER SPORE COAT PROTEIN H"/>
    <property type="match status" value="1"/>
</dbReference>
<dbReference type="KEGG" id="ocn:CUC15_18750"/>
<dbReference type="EMBL" id="CP024848">
    <property type="protein sequence ID" value="AXI10841.1"/>
    <property type="molecule type" value="Genomic_DNA"/>
</dbReference>
<keyword evidence="1" id="KW-0167">Capsid protein</keyword>
<protein>
    <submittedName>
        <fullName evidence="1">Spore coat protein</fullName>
    </submittedName>
</protein>
<dbReference type="Pfam" id="PF08757">
    <property type="entry name" value="CotH"/>
    <property type="match status" value="1"/>
</dbReference>
<keyword evidence="2" id="KW-1185">Reference proteome</keyword>
<evidence type="ECO:0000313" key="1">
    <source>
        <dbReference type="EMBL" id="AXI10841.1"/>
    </source>
</evidence>
<keyword evidence="1" id="KW-0946">Virion</keyword>
<evidence type="ECO:0000313" key="2">
    <source>
        <dbReference type="Proteomes" id="UP000253908"/>
    </source>
</evidence>
<reference evidence="2" key="1">
    <citation type="submission" date="2017-11" db="EMBL/GenBank/DDBJ databases">
        <authorList>
            <person name="Zhu W."/>
        </authorList>
    </citation>
    <scope>NUCLEOTIDE SEQUENCE [LARGE SCALE GENOMIC DNA]</scope>
    <source>
        <strain evidence="2">160</strain>
    </source>
</reference>
<dbReference type="PANTHER" id="PTHR40050">
    <property type="entry name" value="INNER SPORE COAT PROTEIN H"/>
    <property type="match status" value="1"/>
</dbReference>
<proteinExistence type="predicted"/>
<dbReference type="AlphaFoldDB" id="A0A345PLG1"/>
<dbReference type="RefSeq" id="WP_114918127.1">
    <property type="nucleotide sequence ID" value="NZ_CP024848.1"/>
</dbReference>
<dbReference type="OrthoDB" id="3235126at2"/>
<dbReference type="Proteomes" id="UP000253908">
    <property type="component" value="Chromosome"/>
</dbReference>